<dbReference type="AlphaFoldDB" id="A0A7F8KA29"/>
<evidence type="ECO:0000259" key="2">
    <source>
        <dbReference type="PROSITE" id="PS50805"/>
    </source>
</evidence>
<reference evidence="4" key="1">
    <citation type="submission" date="2025-08" db="UniProtKB">
        <authorList>
            <consortium name="RefSeq"/>
        </authorList>
    </citation>
    <scope>IDENTIFICATION</scope>
    <source>
        <tissue evidence="4">Blood</tissue>
    </source>
</reference>
<dbReference type="Gene3D" id="6.10.140.140">
    <property type="match status" value="1"/>
</dbReference>
<name>A0A7F8KA29_DELLE</name>
<feature type="domain" description="KRAB" evidence="2">
    <location>
        <begin position="38"/>
        <end position="109"/>
    </location>
</feature>
<evidence type="ECO:0000256" key="1">
    <source>
        <dbReference type="SAM" id="MobiDB-lite"/>
    </source>
</evidence>
<evidence type="ECO:0000313" key="3">
    <source>
        <dbReference type="Proteomes" id="UP000248483"/>
    </source>
</evidence>
<dbReference type="PROSITE" id="PS50805">
    <property type="entry name" value="KRAB"/>
    <property type="match status" value="1"/>
</dbReference>
<dbReference type="InterPro" id="IPR001909">
    <property type="entry name" value="KRAB"/>
</dbReference>
<gene>
    <name evidence="4" type="primary">ZNF79</name>
</gene>
<dbReference type="GO" id="GO:0006355">
    <property type="term" value="P:regulation of DNA-templated transcription"/>
    <property type="evidence" value="ECO:0007669"/>
    <property type="project" value="InterPro"/>
</dbReference>
<accession>A0A7F8KA29</accession>
<dbReference type="SUPFAM" id="SSF109640">
    <property type="entry name" value="KRAB domain (Kruppel-associated box)"/>
    <property type="match status" value="1"/>
</dbReference>
<dbReference type="Proteomes" id="UP000248483">
    <property type="component" value="Unplaced"/>
</dbReference>
<dbReference type="GeneID" id="111177204"/>
<dbReference type="CTD" id="7633"/>
<feature type="region of interest" description="Disordered" evidence="1">
    <location>
        <begin position="1"/>
        <end position="41"/>
    </location>
</feature>
<dbReference type="CDD" id="cd07765">
    <property type="entry name" value="KRAB_A-box"/>
    <property type="match status" value="1"/>
</dbReference>
<keyword evidence="3" id="KW-1185">Reference proteome</keyword>
<sequence>MLEEGEPPSPDPALPQEEGTEEEGMAGGLLTAGPQGSTPFNSVTVAFTQKGWRQLAPTPRDRFKKGMPEKSRNLVLLGLPVSQPGMNSQLEQREGSWMLEREGLRSTCPDRMDREDHFEEVTLELRSEGKE</sequence>
<dbReference type="RefSeq" id="XP_030617460.1">
    <property type="nucleotide sequence ID" value="XM_030761600.1"/>
</dbReference>
<evidence type="ECO:0000313" key="4">
    <source>
        <dbReference type="RefSeq" id="XP_030617460.1"/>
    </source>
</evidence>
<dbReference type="Pfam" id="PF01352">
    <property type="entry name" value="KRAB"/>
    <property type="match status" value="1"/>
</dbReference>
<dbReference type="SMART" id="SM00349">
    <property type="entry name" value="KRAB"/>
    <property type="match status" value="1"/>
</dbReference>
<protein>
    <submittedName>
        <fullName evidence="4">Zinc finger protein 79 isoform X4</fullName>
    </submittedName>
</protein>
<organism evidence="3 4">
    <name type="scientific">Delphinapterus leucas</name>
    <name type="common">Beluga whale</name>
    <dbReference type="NCBI Taxonomy" id="9749"/>
    <lineage>
        <taxon>Eukaryota</taxon>
        <taxon>Metazoa</taxon>
        <taxon>Chordata</taxon>
        <taxon>Craniata</taxon>
        <taxon>Vertebrata</taxon>
        <taxon>Euteleostomi</taxon>
        <taxon>Mammalia</taxon>
        <taxon>Eutheria</taxon>
        <taxon>Laurasiatheria</taxon>
        <taxon>Artiodactyla</taxon>
        <taxon>Whippomorpha</taxon>
        <taxon>Cetacea</taxon>
        <taxon>Odontoceti</taxon>
        <taxon>Monodontidae</taxon>
        <taxon>Delphinapterus</taxon>
    </lineage>
</organism>
<dbReference type="InterPro" id="IPR036051">
    <property type="entry name" value="KRAB_dom_sf"/>
</dbReference>
<proteinExistence type="predicted"/>